<evidence type="ECO:0000256" key="4">
    <source>
        <dbReference type="ARBA" id="ARBA00022553"/>
    </source>
</evidence>
<dbReference type="GO" id="GO:0004721">
    <property type="term" value="F:phosphoprotein phosphatase activity"/>
    <property type="evidence" value="ECO:0007669"/>
    <property type="project" value="TreeGrafter"/>
</dbReference>
<comment type="subcellular location">
    <subcellularLocation>
        <location evidence="2">Membrane</location>
    </subcellularLocation>
</comment>
<evidence type="ECO:0000256" key="3">
    <source>
        <dbReference type="ARBA" id="ARBA00012438"/>
    </source>
</evidence>
<gene>
    <name evidence="11" type="primary">tcrY_1</name>
    <name evidence="10" type="synonym">dltS</name>
    <name evidence="11" type="ORF">NCTC8181_01544</name>
    <name evidence="10" type="ORF">QP229_07335</name>
</gene>
<dbReference type="GO" id="GO:0005886">
    <property type="term" value="C:plasma membrane"/>
    <property type="evidence" value="ECO:0007669"/>
    <property type="project" value="TreeGrafter"/>
</dbReference>
<keyword evidence="8" id="KW-0812">Transmembrane</keyword>
<dbReference type="InterPro" id="IPR003594">
    <property type="entry name" value="HATPase_dom"/>
</dbReference>
<keyword evidence="8" id="KW-0472">Membrane</keyword>
<dbReference type="EMBL" id="JASOIH010000007">
    <property type="protein sequence ID" value="MDK6899802.1"/>
    <property type="molecule type" value="Genomic_DNA"/>
</dbReference>
<dbReference type="EMBL" id="UAVB01000001">
    <property type="protein sequence ID" value="SQA18495.1"/>
    <property type="molecule type" value="Genomic_DNA"/>
</dbReference>
<dbReference type="RefSeq" id="WP_000490537.1">
    <property type="nucleotide sequence ID" value="NZ_CAACXY010000016.1"/>
</dbReference>
<dbReference type="SMR" id="A0A076Z309"/>
<dbReference type="KEGG" id="sagg:EN73_08785"/>
<keyword evidence="8" id="KW-1133">Transmembrane helix</keyword>
<evidence type="ECO:0000256" key="7">
    <source>
        <dbReference type="ARBA" id="ARBA00023012"/>
    </source>
</evidence>
<dbReference type="InterPro" id="IPR036890">
    <property type="entry name" value="HATPase_C_sf"/>
</dbReference>
<keyword evidence="6 11" id="KW-0418">Kinase</keyword>
<reference evidence="11 12" key="1">
    <citation type="submission" date="2018-06" db="EMBL/GenBank/DDBJ databases">
        <authorList>
            <consortium name="Pathogen Informatics"/>
            <person name="Doyle S."/>
        </authorList>
    </citation>
    <scope>NUCLEOTIDE SEQUENCE [LARGE SCALE GENOMIC DNA]</scope>
    <source>
        <strain evidence="11 12">NCTC8181</strain>
    </source>
</reference>
<dbReference type="Pfam" id="PF00512">
    <property type="entry name" value="HisKA"/>
    <property type="match status" value="1"/>
</dbReference>
<comment type="catalytic activity">
    <reaction evidence="1">
        <text>ATP + protein L-histidine = ADP + protein N-phospho-L-histidine.</text>
        <dbReference type="EC" id="2.7.13.3"/>
    </reaction>
</comment>
<name>A0A076Z309_STRAG</name>
<dbReference type="InterPro" id="IPR036097">
    <property type="entry name" value="HisK_dim/P_sf"/>
</dbReference>
<feature type="domain" description="Histidine kinase" evidence="9">
    <location>
        <begin position="177"/>
        <end position="387"/>
    </location>
</feature>
<dbReference type="EC" id="2.7.13.3" evidence="3"/>
<dbReference type="SUPFAM" id="SSF47384">
    <property type="entry name" value="Homodimeric domain of signal transducing histidine kinase"/>
    <property type="match status" value="1"/>
</dbReference>
<dbReference type="GO" id="GO:0000155">
    <property type="term" value="F:phosphorelay sensor kinase activity"/>
    <property type="evidence" value="ECO:0007669"/>
    <property type="project" value="InterPro"/>
</dbReference>
<sequence length="395" mass="45822">MFSDLRKKFVFLTMSILIVVVLFLFAVSNRYNQYWDEYDAYRIVKLVAKNDYLGIPGDEPIALVTIDNQKMVKIQSNNTDLTNDVIEKSSLKLLEQGKKSRKWKSFIYSIKEYKDKTYTIAIMDLASYEVPYARRFLILVFTIFGFCLLAAVSLYLSRFIVGPVETEMTREKQFVSDASHELKTPIAAIRANVQVLEQQIPGNRYLDHVVSETKRMEFLIEDLLNLSRLDEKRSKVNFKKLNLSVLCQEVLLTYESLAYEEEKCLNDTIEDDVWIVGEESQIKQILIILLDNAIRHSLSKSEIQFSLKQARRKAILTISNPSAIYSKEVMDNLFERFYQAKDDHADSLSFGLGLSIAKAIVERHKGRIRAYQEKDQLRLEVQLPIDGFWTNTMIN</sequence>
<dbReference type="AlphaFoldDB" id="A0A076Z309"/>
<evidence type="ECO:0000313" key="11">
    <source>
        <dbReference type="EMBL" id="SQA18495.1"/>
    </source>
</evidence>
<dbReference type="SMART" id="SM00388">
    <property type="entry name" value="HisKA"/>
    <property type="match status" value="1"/>
</dbReference>
<dbReference type="SMART" id="SM00387">
    <property type="entry name" value="HATPase_c"/>
    <property type="match status" value="1"/>
</dbReference>
<dbReference type="PANTHER" id="PTHR45453">
    <property type="entry name" value="PHOSPHATE REGULON SENSOR PROTEIN PHOR"/>
    <property type="match status" value="1"/>
</dbReference>
<evidence type="ECO:0000313" key="12">
    <source>
        <dbReference type="Proteomes" id="UP000250200"/>
    </source>
</evidence>
<protein>
    <recommendedName>
        <fullName evidence="3">histidine kinase</fullName>
        <ecNumber evidence="3">2.7.13.3</ecNumber>
    </recommendedName>
</protein>
<organism evidence="11 12">
    <name type="scientific">Streptococcus agalactiae</name>
    <dbReference type="NCBI Taxonomy" id="1311"/>
    <lineage>
        <taxon>Bacteria</taxon>
        <taxon>Bacillati</taxon>
        <taxon>Bacillota</taxon>
        <taxon>Bacilli</taxon>
        <taxon>Lactobacillales</taxon>
        <taxon>Streptococcaceae</taxon>
        <taxon>Streptococcus</taxon>
    </lineage>
</organism>
<dbReference type="Gene3D" id="3.30.565.10">
    <property type="entry name" value="Histidine kinase-like ATPase, C-terminal domain"/>
    <property type="match status" value="1"/>
</dbReference>
<comment type="caution">
    <text evidence="11">The sequence shown here is derived from an EMBL/GenBank/DDBJ whole genome shotgun (WGS) entry which is preliminary data.</text>
</comment>
<dbReference type="Pfam" id="PF02518">
    <property type="entry name" value="HATPase_c"/>
    <property type="match status" value="1"/>
</dbReference>
<dbReference type="Gene3D" id="1.10.287.130">
    <property type="match status" value="1"/>
</dbReference>
<keyword evidence="4" id="KW-0597">Phosphoprotein</keyword>
<evidence type="ECO:0000313" key="10">
    <source>
        <dbReference type="EMBL" id="MDK6899802.1"/>
    </source>
</evidence>
<proteinExistence type="predicted"/>
<dbReference type="PANTHER" id="PTHR45453:SF1">
    <property type="entry name" value="PHOSPHATE REGULON SENSOR PROTEIN PHOR"/>
    <property type="match status" value="1"/>
</dbReference>
<dbReference type="InterPro" id="IPR050351">
    <property type="entry name" value="BphY/WalK/GraS-like"/>
</dbReference>
<dbReference type="InterPro" id="IPR005467">
    <property type="entry name" value="His_kinase_dom"/>
</dbReference>
<dbReference type="SUPFAM" id="SSF55874">
    <property type="entry name" value="ATPase domain of HSP90 chaperone/DNA topoisomerase II/histidine kinase"/>
    <property type="match status" value="1"/>
</dbReference>
<dbReference type="CDD" id="cd00075">
    <property type="entry name" value="HATPase"/>
    <property type="match status" value="1"/>
</dbReference>
<dbReference type="CDD" id="cd00082">
    <property type="entry name" value="HisKA"/>
    <property type="match status" value="1"/>
</dbReference>
<feature type="transmembrane region" description="Helical" evidence="8">
    <location>
        <begin position="9"/>
        <end position="28"/>
    </location>
</feature>
<dbReference type="InterPro" id="IPR003661">
    <property type="entry name" value="HisK_dim/P_dom"/>
</dbReference>
<reference evidence="10" key="2">
    <citation type="submission" date="2023-05" db="EMBL/GenBank/DDBJ databases">
        <title>Cataloging the Phylogenetic Diversity of Human Bladder Bacteria.</title>
        <authorList>
            <person name="Du J."/>
        </authorList>
    </citation>
    <scope>NUCLEOTIDE SEQUENCE</scope>
    <source>
        <strain evidence="10">UMB8703</strain>
    </source>
</reference>
<evidence type="ECO:0000256" key="2">
    <source>
        <dbReference type="ARBA" id="ARBA00004370"/>
    </source>
</evidence>
<dbReference type="Proteomes" id="UP001230629">
    <property type="component" value="Unassembled WGS sequence"/>
</dbReference>
<dbReference type="PROSITE" id="PS50109">
    <property type="entry name" value="HIS_KIN"/>
    <property type="match status" value="1"/>
</dbReference>
<evidence type="ECO:0000256" key="5">
    <source>
        <dbReference type="ARBA" id="ARBA00022679"/>
    </source>
</evidence>
<keyword evidence="7" id="KW-0902">Two-component regulatory system</keyword>
<keyword evidence="5 11" id="KW-0808">Transferase</keyword>
<evidence type="ECO:0000256" key="6">
    <source>
        <dbReference type="ARBA" id="ARBA00022777"/>
    </source>
</evidence>
<evidence type="ECO:0000256" key="1">
    <source>
        <dbReference type="ARBA" id="ARBA00000085"/>
    </source>
</evidence>
<evidence type="ECO:0000259" key="9">
    <source>
        <dbReference type="PROSITE" id="PS50109"/>
    </source>
</evidence>
<dbReference type="Proteomes" id="UP000250200">
    <property type="component" value="Unassembled WGS sequence"/>
</dbReference>
<dbReference type="FunFam" id="1.10.287.130:FF:000001">
    <property type="entry name" value="Two-component sensor histidine kinase"/>
    <property type="match status" value="1"/>
</dbReference>
<accession>A0A076Z309</accession>
<evidence type="ECO:0000256" key="8">
    <source>
        <dbReference type="SAM" id="Phobius"/>
    </source>
</evidence>
<dbReference type="GO" id="GO:0016036">
    <property type="term" value="P:cellular response to phosphate starvation"/>
    <property type="evidence" value="ECO:0007669"/>
    <property type="project" value="TreeGrafter"/>
</dbReference>
<feature type="transmembrane region" description="Helical" evidence="8">
    <location>
        <begin position="136"/>
        <end position="156"/>
    </location>
</feature>